<dbReference type="Pfam" id="PF03328">
    <property type="entry name" value="HpcH_HpaI"/>
    <property type="match status" value="1"/>
</dbReference>
<dbReference type="EMBL" id="JAHBCI010000003">
    <property type="protein sequence ID" value="KAG9503559.1"/>
    <property type="molecule type" value="Genomic_DNA"/>
</dbReference>
<organism evidence="5 6">
    <name type="scientific">Fusarium musae</name>
    <dbReference type="NCBI Taxonomy" id="1042133"/>
    <lineage>
        <taxon>Eukaryota</taxon>
        <taxon>Fungi</taxon>
        <taxon>Dikarya</taxon>
        <taxon>Ascomycota</taxon>
        <taxon>Pezizomycotina</taxon>
        <taxon>Sordariomycetes</taxon>
        <taxon>Hypocreomycetidae</taxon>
        <taxon>Hypocreales</taxon>
        <taxon>Nectriaceae</taxon>
        <taxon>Fusarium</taxon>
    </lineage>
</organism>
<dbReference type="InterPro" id="IPR040442">
    <property type="entry name" value="Pyrv_kinase-like_dom_sf"/>
</dbReference>
<evidence type="ECO:0000259" key="4">
    <source>
        <dbReference type="Pfam" id="PF03328"/>
    </source>
</evidence>
<keyword evidence="6" id="KW-1185">Reference proteome</keyword>
<gene>
    <name evidence="5" type="ORF">J7337_003510</name>
</gene>
<protein>
    <recommendedName>
        <fullName evidence="4">HpcH/HpaI aldolase/citrate lyase domain-containing protein</fullName>
    </recommendedName>
</protein>
<dbReference type="PANTHER" id="PTHR30502">
    <property type="entry name" value="2-KETO-3-DEOXY-L-RHAMNONATE ALDOLASE"/>
    <property type="match status" value="1"/>
</dbReference>
<name>A0A9P8DK07_9HYPO</name>
<comment type="caution">
    <text evidence="5">The sequence shown here is derived from an EMBL/GenBank/DDBJ whole genome shotgun (WGS) entry which is preliminary data.</text>
</comment>
<dbReference type="Gene3D" id="3.20.20.60">
    <property type="entry name" value="Phosphoenolpyruvate-binding domains"/>
    <property type="match status" value="1"/>
</dbReference>
<dbReference type="RefSeq" id="XP_044682559.1">
    <property type="nucleotide sequence ID" value="XM_044821226.1"/>
</dbReference>
<dbReference type="KEGG" id="fmu:J7337_003510"/>
<keyword evidence="2" id="KW-0479">Metal-binding</keyword>
<proteinExistence type="inferred from homology"/>
<dbReference type="InterPro" id="IPR005000">
    <property type="entry name" value="Aldolase/citrate-lyase_domain"/>
</dbReference>
<keyword evidence="3" id="KW-0456">Lyase</keyword>
<dbReference type="GO" id="GO:0016832">
    <property type="term" value="F:aldehyde-lyase activity"/>
    <property type="evidence" value="ECO:0007669"/>
    <property type="project" value="TreeGrafter"/>
</dbReference>
<dbReference type="InterPro" id="IPR050251">
    <property type="entry name" value="HpcH-HpaI_aldolase"/>
</dbReference>
<evidence type="ECO:0000256" key="2">
    <source>
        <dbReference type="ARBA" id="ARBA00022723"/>
    </source>
</evidence>
<evidence type="ECO:0000313" key="5">
    <source>
        <dbReference type="EMBL" id="KAG9503559.1"/>
    </source>
</evidence>
<sequence length="271" mass="29306">MEQGNFLRKALQQADGPSMGLWQMVPGANVSRALARVPGVDWVVIDCEHGNIDGEFRFMSSNYSPKTETVEIDSAMHDAVPAVAAAGASPISLEILVPLLRTAQEAREIVKAAKFPPQGTRGFGSPYAMERFSPMPTMTEYLQQANSSLLTIVQIETQEALDNLEEIAGVDGVDVLFVGPFDLGNNIGHPIIQGVVKAELREAVGRVLKVSHKFGKKCGIYSTSGTQARQYAEAGFDMIHVATDFTSLQFIMTQEVNIARGIEGTEKGGSY</sequence>
<dbReference type="PANTHER" id="PTHR30502:SF0">
    <property type="entry name" value="PHOSPHOENOLPYRUVATE CARBOXYLASE FAMILY PROTEIN"/>
    <property type="match status" value="1"/>
</dbReference>
<dbReference type="SUPFAM" id="SSF51621">
    <property type="entry name" value="Phosphoenolpyruvate/pyruvate domain"/>
    <property type="match status" value="1"/>
</dbReference>
<dbReference type="InterPro" id="IPR015813">
    <property type="entry name" value="Pyrv/PenolPyrv_kinase-like_dom"/>
</dbReference>
<evidence type="ECO:0000313" key="6">
    <source>
        <dbReference type="Proteomes" id="UP000827133"/>
    </source>
</evidence>
<dbReference type="GO" id="GO:0005737">
    <property type="term" value="C:cytoplasm"/>
    <property type="evidence" value="ECO:0007669"/>
    <property type="project" value="TreeGrafter"/>
</dbReference>
<comment type="similarity">
    <text evidence="1">Belongs to the HpcH/HpaI aldolase family.</text>
</comment>
<dbReference type="GO" id="GO:0046872">
    <property type="term" value="F:metal ion binding"/>
    <property type="evidence" value="ECO:0007669"/>
    <property type="project" value="UniProtKB-KW"/>
</dbReference>
<evidence type="ECO:0000256" key="3">
    <source>
        <dbReference type="ARBA" id="ARBA00023239"/>
    </source>
</evidence>
<reference evidence="5" key="1">
    <citation type="journal article" date="2021" name="Mol. Plant Microbe Interact.">
        <title>Telomere to telomere genome assembly of Fusarium musae F31, causal agent of crown rot disease of banana.</title>
        <authorList>
            <person name="Degradi L."/>
            <person name="Tava V."/>
            <person name="Kunova A."/>
            <person name="Cortesi P."/>
            <person name="Saracchi M."/>
            <person name="Pasquali M."/>
        </authorList>
    </citation>
    <scope>NUCLEOTIDE SEQUENCE</scope>
    <source>
        <strain evidence="5">F31</strain>
    </source>
</reference>
<dbReference type="GeneID" id="68311367"/>
<evidence type="ECO:0000256" key="1">
    <source>
        <dbReference type="ARBA" id="ARBA00005568"/>
    </source>
</evidence>
<feature type="domain" description="HpcH/HpaI aldolase/citrate lyase" evidence="4">
    <location>
        <begin position="94"/>
        <end position="247"/>
    </location>
</feature>
<accession>A0A9P8DK07</accession>
<dbReference type="Proteomes" id="UP000827133">
    <property type="component" value="Unassembled WGS sequence"/>
</dbReference>
<dbReference type="AlphaFoldDB" id="A0A9P8DK07"/>